<gene>
    <name evidence="1" type="ORF">JCM19274_2457</name>
</gene>
<dbReference type="AlphaFoldDB" id="A0A090WWM3"/>
<name>A0A090WWM3_9FLAO</name>
<sequence length="63" mass="7067">MSIERFRATVINSLSEANKADFINAEELNFPVPVNSLEEKVLSAICNLSFIIKVTFIKGLSFF</sequence>
<protein>
    <submittedName>
        <fullName evidence="1">Uncharacterized protein</fullName>
    </submittedName>
</protein>
<comment type="caution">
    <text evidence="1">The sequence shown here is derived from an EMBL/GenBank/DDBJ whole genome shotgun (WGS) entry which is preliminary data.</text>
</comment>
<dbReference type="EMBL" id="BBNU01000015">
    <property type="protein sequence ID" value="GAL81381.1"/>
    <property type="molecule type" value="Genomic_DNA"/>
</dbReference>
<evidence type="ECO:0000313" key="2">
    <source>
        <dbReference type="Proteomes" id="UP000029643"/>
    </source>
</evidence>
<evidence type="ECO:0000313" key="1">
    <source>
        <dbReference type="EMBL" id="GAL81381.1"/>
    </source>
</evidence>
<reference evidence="1 2" key="1">
    <citation type="journal article" date="2014" name="Genome Announc.">
        <title>Draft Genome Sequences of Marine Flavobacterium Algibacter lectus Strains SS8 and NR4.</title>
        <authorList>
            <person name="Takatani N."/>
            <person name="Nakanishi M."/>
            <person name="Meirelles P."/>
            <person name="Mino S."/>
            <person name="Suda W."/>
            <person name="Oshima K."/>
            <person name="Hattori M."/>
            <person name="Ohkuma M."/>
            <person name="Hosokawa M."/>
            <person name="Miyashita K."/>
            <person name="Thompson F.L."/>
            <person name="Niwa A."/>
            <person name="Sawabe T."/>
            <person name="Sawabe T."/>
        </authorList>
    </citation>
    <scope>NUCLEOTIDE SEQUENCE [LARGE SCALE GENOMIC DNA]</scope>
    <source>
        <strain evidence="2">JCM19274</strain>
    </source>
</reference>
<proteinExistence type="predicted"/>
<accession>A0A090WWM3</accession>
<organism evidence="1 2">
    <name type="scientific">Algibacter lectus</name>
    <dbReference type="NCBI Taxonomy" id="221126"/>
    <lineage>
        <taxon>Bacteria</taxon>
        <taxon>Pseudomonadati</taxon>
        <taxon>Bacteroidota</taxon>
        <taxon>Flavobacteriia</taxon>
        <taxon>Flavobacteriales</taxon>
        <taxon>Flavobacteriaceae</taxon>
        <taxon>Algibacter</taxon>
    </lineage>
</organism>
<dbReference type="Proteomes" id="UP000029643">
    <property type="component" value="Unassembled WGS sequence"/>
</dbReference>